<evidence type="ECO:0000313" key="2">
    <source>
        <dbReference type="EMBL" id="BAQ69630.1"/>
    </source>
</evidence>
<feature type="compositionally biased region" description="Basic and acidic residues" evidence="1">
    <location>
        <begin position="32"/>
        <end position="45"/>
    </location>
</feature>
<dbReference type="KEGG" id="rsu:NHU_02479"/>
<dbReference type="EMBL" id="AP014800">
    <property type="protein sequence ID" value="BAQ69630.1"/>
    <property type="molecule type" value="Genomic_DNA"/>
</dbReference>
<accession>A0A0D6B433</accession>
<dbReference type="Proteomes" id="UP000064912">
    <property type="component" value="Chromosome"/>
</dbReference>
<organism evidence="2 3">
    <name type="scientific">Rhodovulum sulfidophilum</name>
    <name type="common">Rhodobacter sulfidophilus</name>
    <dbReference type="NCBI Taxonomy" id="35806"/>
    <lineage>
        <taxon>Bacteria</taxon>
        <taxon>Pseudomonadati</taxon>
        <taxon>Pseudomonadota</taxon>
        <taxon>Alphaproteobacteria</taxon>
        <taxon>Rhodobacterales</taxon>
        <taxon>Paracoccaceae</taxon>
        <taxon>Rhodovulum</taxon>
    </lineage>
</organism>
<name>A0A0D6B433_RHOSU</name>
<reference evidence="2 3" key="1">
    <citation type="submission" date="2015-02" db="EMBL/GenBank/DDBJ databases">
        <title>Genome sequene of Rhodovulum sulfidophilum DSM 2351.</title>
        <authorList>
            <person name="Nagao N."/>
        </authorList>
    </citation>
    <scope>NUCLEOTIDE SEQUENCE [LARGE SCALE GENOMIC DNA]</scope>
    <source>
        <strain evidence="2 3">DSM 2351</strain>
    </source>
</reference>
<feature type="region of interest" description="Disordered" evidence="1">
    <location>
        <begin position="32"/>
        <end position="54"/>
    </location>
</feature>
<dbReference type="PATRIC" id="fig|35806.4.peg.2556"/>
<dbReference type="AlphaFoldDB" id="A0A0D6B433"/>
<sequence>MDTSLVENERGEFPAGPAKGCMYRPCDTASDKIGDKAAQKPDGKATGRGPFRGPVRRIAGKALSAWRARGGWAASAAFGRWPKTSGCAGSLKAPAIFHTLSSSR</sequence>
<protein>
    <submittedName>
        <fullName evidence="2">Phospholipase C, phosphocholine-specific</fullName>
    </submittedName>
</protein>
<evidence type="ECO:0000256" key="1">
    <source>
        <dbReference type="SAM" id="MobiDB-lite"/>
    </source>
</evidence>
<gene>
    <name evidence="2" type="ORF">NHU_02479</name>
</gene>
<evidence type="ECO:0000313" key="3">
    <source>
        <dbReference type="Proteomes" id="UP000064912"/>
    </source>
</evidence>
<proteinExistence type="predicted"/>